<evidence type="ECO:0000256" key="1">
    <source>
        <dbReference type="ARBA" id="ARBA00004651"/>
    </source>
</evidence>
<dbReference type="InterPro" id="IPR001054">
    <property type="entry name" value="A/G_cyclase"/>
</dbReference>
<dbReference type="InterPro" id="IPR029787">
    <property type="entry name" value="Nucleotide_cyclase"/>
</dbReference>
<name>A0A367WGP6_9PROT</name>
<evidence type="ECO:0000256" key="4">
    <source>
        <dbReference type="ARBA" id="ARBA00022989"/>
    </source>
</evidence>
<dbReference type="EMBL" id="JPWF01000001">
    <property type="protein sequence ID" value="RCK39652.1"/>
    <property type="molecule type" value="Genomic_DNA"/>
</dbReference>
<protein>
    <recommendedName>
        <fullName evidence="7">Guanylate cyclase domain-containing protein</fullName>
    </recommendedName>
</protein>
<evidence type="ECO:0000256" key="5">
    <source>
        <dbReference type="ARBA" id="ARBA00023136"/>
    </source>
</evidence>
<dbReference type="GO" id="GO:0005886">
    <property type="term" value="C:plasma membrane"/>
    <property type="evidence" value="ECO:0007669"/>
    <property type="project" value="UniProtKB-SubCell"/>
</dbReference>
<dbReference type="SUPFAM" id="SSF55073">
    <property type="entry name" value="Nucleotide cyclase"/>
    <property type="match status" value="1"/>
</dbReference>
<comment type="caution">
    <text evidence="8">The sequence shown here is derived from an EMBL/GenBank/DDBJ whole genome shotgun (WGS) entry which is preliminary data.</text>
</comment>
<evidence type="ECO:0000313" key="9">
    <source>
        <dbReference type="Proteomes" id="UP000253226"/>
    </source>
</evidence>
<evidence type="ECO:0000256" key="2">
    <source>
        <dbReference type="ARBA" id="ARBA00022475"/>
    </source>
</evidence>
<dbReference type="Proteomes" id="UP000253226">
    <property type="component" value="Unassembled WGS sequence"/>
</dbReference>
<keyword evidence="2" id="KW-1003">Cell membrane</keyword>
<comment type="subcellular location">
    <subcellularLocation>
        <location evidence="1">Cell membrane</location>
        <topology evidence="1">Multi-pass membrane protein</topology>
    </subcellularLocation>
</comment>
<dbReference type="Gene3D" id="6.10.340.10">
    <property type="match status" value="1"/>
</dbReference>
<reference evidence="8 9" key="1">
    <citation type="submission" date="2014-07" db="EMBL/GenBank/DDBJ databases">
        <title>Draft genome sequence of Thalassospira profundimaris 35.</title>
        <authorList>
            <person name="Lai Q."/>
            <person name="Shao Z."/>
        </authorList>
    </citation>
    <scope>NUCLEOTIDE SEQUENCE [LARGE SCALE GENOMIC DNA]</scope>
    <source>
        <strain evidence="8 9">35</strain>
    </source>
</reference>
<dbReference type="PANTHER" id="PTHR43081:SF1">
    <property type="entry name" value="ADENYLATE CYCLASE, TERMINAL-DIFFERENTIATION SPECIFIC"/>
    <property type="match status" value="1"/>
</dbReference>
<dbReference type="Pfam" id="PF02743">
    <property type="entry name" value="dCache_1"/>
    <property type="match status" value="1"/>
</dbReference>
<dbReference type="Gene3D" id="3.30.70.1230">
    <property type="entry name" value="Nucleotide cyclase"/>
    <property type="match status" value="1"/>
</dbReference>
<dbReference type="Pfam" id="PF00211">
    <property type="entry name" value="Guanylate_cyc"/>
    <property type="match status" value="1"/>
</dbReference>
<dbReference type="AlphaFoldDB" id="A0A367WGP6"/>
<sequence length="711" mass="78003">MKIKLQIGVTAAFTTIAVLMLGITVAFLYESNHKLALDTGRNKMTTARHNAVENLLNVIRPVGQIVDTTVDMIHSFPDAVSQPRGGAIMASLINGHSQIYGLFFGFEDDGRFFQVVQFPGDLKTFGPENSLIPDNSNIVYRTINYDYAGGKLDTYLYQSSWGNVTGQEHSVVTYDPRGRTWYKGARSQDEIFVSPFYTFNSTGKPGVTFAKRVVQPDGSLMGVVGADLTLDNVTRILNDIRIGSEGRVFMLGIENRVLAYSGPHGTNRDETFFKIGNGQINDPIVTDAITQWAGNPKAFFEFTNADDGKKYLVSAAPIPEIFGIAPVLGLIVPEDEFVGGIKEATQYILKIAAAIFILTTILIAIIARMLSRQLNLVAAEAEKIGQFDLGSDFEMTSHIYEVSALSSAITNTRNSLKSFGAYVPTDLVRSIVANGNPVEIGGEARDLSIMFTDIEGFTAKTENYSPTELARELSNYFAAMEHQITANGNGTIDKYIGDAIMAFWNAPSNDPDHVDHACRAALACRLAGRQLNSISQESRLFPLYTRFGLHTDRVVVGNVGSEHRLQYTALGGAVNLASRIEGLNKFYGTRILVSDAIVRRASGNFLLRFVDRVMPVGTSSPLAIYELIGDRTDHSNRLCNIAEQLLEVAAWDACIALYQDQKWAEAHAAFSVHIGNATTPKLVEIYIERCKAFMASPPPKDWDGINHLSSK</sequence>
<keyword evidence="4 6" id="KW-1133">Transmembrane helix</keyword>
<dbReference type="InterPro" id="IPR050697">
    <property type="entry name" value="Adenylyl/Guanylyl_Cyclase_3/4"/>
</dbReference>
<dbReference type="GO" id="GO:0035556">
    <property type="term" value="P:intracellular signal transduction"/>
    <property type="evidence" value="ECO:0007669"/>
    <property type="project" value="InterPro"/>
</dbReference>
<dbReference type="SUPFAM" id="SSF103190">
    <property type="entry name" value="Sensory domain-like"/>
    <property type="match status" value="1"/>
</dbReference>
<feature type="domain" description="Guanylate cyclase" evidence="7">
    <location>
        <begin position="448"/>
        <end position="581"/>
    </location>
</feature>
<dbReference type="CDD" id="cd18773">
    <property type="entry name" value="PDC1_HK_sensor"/>
    <property type="match status" value="1"/>
</dbReference>
<dbReference type="InterPro" id="IPR033479">
    <property type="entry name" value="dCache_1"/>
</dbReference>
<accession>A0A367WGP6</accession>
<dbReference type="GO" id="GO:0004016">
    <property type="term" value="F:adenylate cyclase activity"/>
    <property type="evidence" value="ECO:0007669"/>
    <property type="project" value="UniProtKB-ARBA"/>
</dbReference>
<keyword evidence="5 6" id="KW-0472">Membrane</keyword>
<proteinExistence type="predicted"/>
<dbReference type="PANTHER" id="PTHR43081">
    <property type="entry name" value="ADENYLATE CYCLASE, TERMINAL-DIFFERENTIATION SPECIFIC-RELATED"/>
    <property type="match status" value="1"/>
</dbReference>
<evidence type="ECO:0000256" key="6">
    <source>
        <dbReference type="SAM" id="Phobius"/>
    </source>
</evidence>
<dbReference type="SMART" id="SM00044">
    <property type="entry name" value="CYCc"/>
    <property type="match status" value="1"/>
</dbReference>
<gene>
    <name evidence="8" type="ORF">TH19_00930</name>
</gene>
<dbReference type="GO" id="GO:0006171">
    <property type="term" value="P:cAMP biosynthetic process"/>
    <property type="evidence" value="ECO:0007669"/>
    <property type="project" value="TreeGrafter"/>
</dbReference>
<dbReference type="RefSeq" id="WP_114100444.1">
    <property type="nucleotide sequence ID" value="NZ_JPWF01000001.1"/>
</dbReference>
<organism evidence="8 9">
    <name type="scientific">Thalassospira profundimaris</name>
    <dbReference type="NCBI Taxonomy" id="502049"/>
    <lineage>
        <taxon>Bacteria</taxon>
        <taxon>Pseudomonadati</taxon>
        <taxon>Pseudomonadota</taxon>
        <taxon>Alphaproteobacteria</taxon>
        <taxon>Rhodospirillales</taxon>
        <taxon>Thalassospiraceae</taxon>
        <taxon>Thalassospira</taxon>
    </lineage>
</organism>
<dbReference type="Gene3D" id="3.30.450.20">
    <property type="entry name" value="PAS domain"/>
    <property type="match status" value="1"/>
</dbReference>
<evidence type="ECO:0000259" key="7">
    <source>
        <dbReference type="PROSITE" id="PS50125"/>
    </source>
</evidence>
<dbReference type="InterPro" id="IPR029151">
    <property type="entry name" value="Sensor-like_sf"/>
</dbReference>
<dbReference type="OrthoDB" id="9762462at2"/>
<feature type="transmembrane region" description="Helical" evidence="6">
    <location>
        <begin position="347"/>
        <end position="367"/>
    </location>
</feature>
<dbReference type="PROSITE" id="PS50125">
    <property type="entry name" value="GUANYLATE_CYCLASE_2"/>
    <property type="match status" value="1"/>
</dbReference>
<dbReference type="CDD" id="cd07302">
    <property type="entry name" value="CHD"/>
    <property type="match status" value="1"/>
</dbReference>
<evidence type="ECO:0000256" key="3">
    <source>
        <dbReference type="ARBA" id="ARBA00022692"/>
    </source>
</evidence>
<keyword evidence="3 6" id="KW-0812">Transmembrane</keyword>
<feature type="transmembrane region" description="Helical" evidence="6">
    <location>
        <begin position="7"/>
        <end position="29"/>
    </location>
</feature>
<evidence type="ECO:0000313" key="8">
    <source>
        <dbReference type="EMBL" id="RCK39652.1"/>
    </source>
</evidence>